<feature type="compositionally biased region" description="Pro residues" evidence="1">
    <location>
        <begin position="134"/>
        <end position="144"/>
    </location>
</feature>
<feature type="domain" description="Ricin B lectin" evidence="3">
    <location>
        <begin position="188"/>
        <end position="312"/>
    </location>
</feature>
<dbReference type="AlphaFoldDB" id="A0A543CTQ5"/>
<dbReference type="SUPFAM" id="SSF50370">
    <property type="entry name" value="Ricin B-like lectins"/>
    <property type="match status" value="1"/>
</dbReference>
<dbReference type="InterPro" id="IPR000772">
    <property type="entry name" value="Ricin_B_lectin"/>
</dbReference>
<evidence type="ECO:0000313" key="5">
    <source>
        <dbReference type="Proteomes" id="UP000316096"/>
    </source>
</evidence>
<organism evidence="4 5">
    <name type="scientific">Actinoallomurus bryophytorum</name>
    <dbReference type="NCBI Taxonomy" id="1490222"/>
    <lineage>
        <taxon>Bacteria</taxon>
        <taxon>Bacillati</taxon>
        <taxon>Actinomycetota</taxon>
        <taxon>Actinomycetes</taxon>
        <taxon>Streptosporangiales</taxon>
        <taxon>Thermomonosporaceae</taxon>
        <taxon>Actinoallomurus</taxon>
    </lineage>
</organism>
<name>A0A543CTQ5_9ACTN</name>
<dbReference type="Proteomes" id="UP000316096">
    <property type="component" value="Unassembled WGS sequence"/>
</dbReference>
<dbReference type="Pfam" id="PF00652">
    <property type="entry name" value="Ricin_B_lectin"/>
    <property type="match status" value="1"/>
</dbReference>
<feature type="region of interest" description="Disordered" evidence="1">
    <location>
        <begin position="26"/>
        <end position="68"/>
    </location>
</feature>
<comment type="caution">
    <text evidence="4">The sequence shown here is derived from an EMBL/GenBank/DDBJ whole genome shotgun (WGS) entry which is preliminary data.</text>
</comment>
<feature type="compositionally biased region" description="Basic and acidic residues" evidence="1">
    <location>
        <begin position="49"/>
        <end position="68"/>
    </location>
</feature>
<protein>
    <submittedName>
        <fullName evidence="4">Ricin-type beta-trefoil lectin protein</fullName>
    </submittedName>
</protein>
<dbReference type="GO" id="GO:0030246">
    <property type="term" value="F:carbohydrate binding"/>
    <property type="evidence" value="ECO:0007669"/>
    <property type="project" value="UniProtKB-KW"/>
</dbReference>
<dbReference type="EMBL" id="VFOZ01000001">
    <property type="protein sequence ID" value="TQM00490.1"/>
    <property type="molecule type" value="Genomic_DNA"/>
</dbReference>
<evidence type="ECO:0000259" key="3">
    <source>
        <dbReference type="SMART" id="SM00458"/>
    </source>
</evidence>
<proteinExistence type="predicted"/>
<evidence type="ECO:0000256" key="1">
    <source>
        <dbReference type="SAM" id="MobiDB-lite"/>
    </source>
</evidence>
<keyword evidence="4" id="KW-0430">Lectin</keyword>
<dbReference type="InterPro" id="IPR035992">
    <property type="entry name" value="Ricin_B-like_lectins"/>
</dbReference>
<keyword evidence="5" id="KW-1185">Reference proteome</keyword>
<feature type="compositionally biased region" description="Low complexity" evidence="1">
    <location>
        <begin position="145"/>
        <end position="156"/>
    </location>
</feature>
<gene>
    <name evidence="4" type="ORF">FB559_6203</name>
</gene>
<keyword evidence="2" id="KW-0812">Transmembrane</keyword>
<dbReference type="SMART" id="SM00458">
    <property type="entry name" value="RICIN"/>
    <property type="match status" value="1"/>
</dbReference>
<keyword evidence="2" id="KW-0472">Membrane</keyword>
<accession>A0A543CTQ5</accession>
<feature type="compositionally biased region" description="Pro residues" evidence="1">
    <location>
        <begin position="165"/>
        <end position="179"/>
    </location>
</feature>
<dbReference type="PROSITE" id="PS50231">
    <property type="entry name" value="RICIN_B_LECTIN"/>
    <property type="match status" value="1"/>
</dbReference>
<evidence type="ECO:0000313" key="4">
    <source>
        <dbReference type="EMBL" id="TQM00490.1"/>
    </source>
</evidence>
<keyword evidence="2" id="KW-1133">Transmembrane helix</keyword>
<evidence type="ECO:0000256" key="2">
    <source>
        <dbReference type="SAM" id="Phobius"/>
    </source>
</evidence>
<sequence>MSERATGSRVRHATLLPRVGAMAGAGVLSPEPVHMPPVSGGRETGPRAAHRDRGDQERPERPRTGERRSGSLPVLLKVAVVVLVAAPFAVTLMSSRGFFGRNMSNSGRSDDGRPSARRPAAPAPAPSRASRAPMPTPTRTPTPTPRASASPSPSSSGAMGVKPPAKNPSPRPPVEPPAPRATSRALTRELVSFASGRCIDVPGGKARDGTPLQIRDCTGGARQRWTFEPGGSVRALGMCMDVAWGSDEDGAVVQLARCNGGSAQQFVLYTDGDLVNAGSGKCVDVTDMETANGTRLQQWTCGGTSNQEWSAT</sequence>
<feature type="region of interest" description="Disordered" evidence="1">
    <location>
        <begin position="98"/>
        <end position="183"/>
    </location>
</feature>
<feature type="transmembrane region" description="Helical" evidence="2">
    <location>
        <begin position="74"/>
        <end position="93"/>
    </location>
</feature>
<reference evidence="4 5" key="1">
    <citation type="submission" date="2019-06" db="EMBL/GenBank/DDBJ databases">
        <title>Sequencing the genomes of 1000 actinobacteria strains.</title>
        <authorList>
            <person name="Klenk H.-P."/>
        </authorList>
    </citation>
    <scope>NUCLEOTIDE SEQUENCE [LARGE SCALE GENOMIC DNA]</scope>
    <source>
        <strain evidence="4 5">DSM 102200</strain>
    </source>
</reference>
<dbReference type="Gene3D" id="2.80.10.50">
    <property type="match status" value="2"/>
</dbReference>